<dbReference type="PANTHER" id="PTHR38046:SF1">
    <property type="entry name" value="CRYPTIC LOCI REGULATOR 2"/>
    <property type="match status" value="1"/>
</dbReference>
<dbReference type="EMBL" id="JAACFV010000028">
    <property type="protein sequence ID" value="KAF7510658.1"/>
    <property type="molecule type" value="Genomic_DNA"/>
</dbReference>
<proteinExistence type="predicted"/>
<protein>
    <recommendedName>
        <fullName evidence="1">Cryptic loci regulator 2 N-terminal domain-containing protein</fullName>
    </recommendedName>
</protein>
<dbReference type="InterPro" id="IPR031915">
    <property type="entry name" value="Clr2_N"/>
</dbReference>
<dbReference type="PANTHER" id="PTHR38046">
    <property type="entry name" value="CRYPTIC LOCI REGULATOR 2"/>
    <property type="match status" value="1"/>
</dbReference>
<dbReference type="GO" id="GO:0030466">
    <property type="term" value="P:silent mating-type cassette heterochromatin formation"/>
    <property type="evidence" value="ECO:0007669"/>
    <property type="project" value="TreeGrafter"/>
</dbReference>
<organism evidence="2 3">
    <name type="scientific">Endocarpon pusillum</name>
    <dbReference type="NCBI Taxonomy" id="364733"/>
    <lineage>
        <taxon>Eukaryota</taxon>
        <taxon>Fungi</taxon>
        <taxon>Dikarya</taxon>
        <taxon>Ascomycota</taxon>
        <taxon>Pezizomycotina</taxon>
        <taxon>Eurotiomycetes</taxon>
        <taxon>Chaetothyriomycetidae</taxon>
        <taxon>Verrucariales</taxon>
        <taxon>Verrucariaceae</taxon>
        <taxon>Endocarpon</taxon>
    </lineage>
</organism>
<dbReference type="GO" id="GO:0033553">
    <property type="term" value="C:rDNA heterochromatin"/>
    <property type="evidence" value="ECO:0007669"/>
    <property type="project" value="TreeGrafter"/>
</dbReference>
<evidence type="ECO:0000313" key="2">
    <source>
        <dbReference type="EMBL" id="KAF7510658.1"/>
    </source>
</evidence>
<dbReference type="GO" id="GO:0031934">
    <property type="term" value="C:mating-type region heterochromatin"/>
    <property type="evidence" value="ECO:0007669"/>
    <property type="project" value="TreeGrafter"/>
</dbReference>
<comment type="caution">
    <text evidence="2">The sequence shown here is derived from an EMBL/GenBank/DDBJ whole genome shotgun (WGS) entry which is preliminary data.</text>
</comment>
<keyword evidence="3" id="KW-1185">Reference proteome</keyword>
<dbReference type="GO" id="GO:0070824">
    <property type="term" value="C:SHREC complex"/>
    <property type="evidence" value="ECO:0007669"/>
    <property type="project" value="InterPro"/>
</dbReference>
<gene>
    <name evidence="2" type="ORF">GJ744_006270</name>
</gene>
<accession>A0A8H7E734</accession>
<feature type="domain" description="Cryptic loci regulator 2 N-terminal" evidence="1">
    <location>
        <begin position="123"/>
        <end position="182"/>
    </location>
</feature>
<dbReference type="InterPro" id="IPR038986">
    <property type="entry name" value="Clr2"/>
</dbReference>
<evidence type="ECO:0000259" key="1">
    <source>
        <dbReference type="Pfam" id="PF16761"/>
    </source>
</evidence>
<dbReference type="AlphaFoldDB" id="A0A8H7E734"/>
<dbReference type="OrthoDB" id="2421327at2759"/>
<dbReference type="Proteomes" id="UP000606974">
    <property type="component" value="Unassembled WGS sequence"/>
</dbReference>
<dbReference type="Pfam" id="PF16761">
    <property type="entry name" value="Clr2_transil"/>
    <property type="match status" value="1"/>
</dbReference>
<sequence length="234" mass="26395">MSSTRSGSTDTDQDTLVESKQWRQLLPYLFSITLPRIKVRQSVKEDGTTKDTNLLLITRSDGIYKIGYLPNVDRDIRLPDGSEARKAYLCKLGSVLAAKAGISSGGNKIYGGFWDAVPEVLFGYEIFERTRGRVARNKASDLYVVGHPMGSEALFRTPEEFAQHLLWLAEGDEKKDCLCVLCTKERNRKTKHATSESTEEVVERWRRECNDRAQSYLSSTSLGSFWGDLPELSE</sequence>
<reference evidence="2" key="1">
    <citation type="submission" date="2020-02" db="EMBL/GenBank/DDBJ databases">
        <authorList>
            <person name="Palmer J.M."/>
        </authorList>
    </citation>
    <scope>NUCLEOTIDE SEQUENCE</scope>
    <source>
        <strain evidence="2">EPUS1.4</strain>
        <tissue evidence="2">Thallus</tissue>
    </source>
</reference>
<name>A0A8H7E734_9EURO</name>
<evidence type="ECO:0000313" key="3">
    <source>
        <dbReference type="Proteomes" id="UP000606974"/>
    </source>
</evidence>